<feature type="region of interest" description="Disordered" evidence="1">
    <location>
        <begin position="367"/>
        <end position="401"/>
    </location>
</feature>
<dbReference type="OrthoDB" id="268004at2759"/>
<evidence type="ECO:0000313" key="3">
    <source>
        <dbReference type="EMBL" id="KAG5469592.1"/>
    </source>
</evidence>
<dbReference type="GeneID" id="92512902"/>
<evidence type="ECO:0000256" key="1">
    <source>
        <dbReference type="SAM" id="MobiDB-lite"/>
    </source>
</evidence>
<dbReference type="Proteomes" id="UP000673552">
    <property type="component" value="Unassembled WGS sequence"/>
</dbReference>
<feature type="compositionally biased region" description="Polar residues" evidence="1">
    <location>
        <begin position="1268"/>
        <end position="1289"/>
    </location>
</feature>
<feature type="domain" description="Flagellar attachment zone protein 1 conserved" evidence="2">
    <location>
        <begin position="442"/>
        <end position="530"/>
    </location>
</feature>
<reference evidence="4" key="2">
    <citation type="journal article" date="2021" name="Sci. Data">
        <title>Chromosome-scale genome sequencing, assembly and annotation of six genomes from subfamily Leishmaniinae.</title>
        <authorList>
            <person name="Almutairi H."/>
            <person name="Urbaniak M.D."/>
            <person name="Bates M.D."/>
            <person name="Jariyapan N."/>
            <person name="Kwakye-Nuako G."/>
            <person name="Thomaz Soccol V."/>
            <person name="Al-Salem W.S."/>
            <person name="Dillon R.J."/>
            <person name="Bates P.A."/>
            <person name="Gatherer D."/>
        </authorList>
    </citation>
    <scope>NUCLEOTIDE SEQUENCE [LARGE SCALE GENOMIC DNA]</scope>
</reference>
<feature type="region of interest" description="Disordered" evidence="1">
    <location>
        <begin position="600"/>
        <end position="639"/>
    </location>
</feature>
<dbReference type="Pfam" id="PF23398">
    <property type="entry name" value="FAZ1_cons"/>
    <property type="match status" value="6"/>
</dbReference>
<evidence type="ECO:0000313" key="4">
    <source>
        <dbReference type="Proteomes" id="UP000673552"/>
    </source>
</evidence>
<feature type="region of interest" description="Disordered" evidence="1">
    <location>
        <begin position="1243"/>
        <end position="1379"/>
    </location>
</feature>
<feature type="compositionally biased region" description="Basic and acidic residues" evidence="1">
    <location>
        <begin position="1325"/>
        <end position="1337"/>
    </location>
</feature>
<reference evidence="4" key="1">
    <citation type="journal article" date="2021" name="Microbiol. Resour. Announc.">
        <title>LGAAP: Leishmaniinae Genome Assembly and Annotation Pipeline.</title>
        <authorList>
            <person name="Almutairi H."/>
            <person name="Urbaniak M.D."/>
            <person name="Bates M.D."/>
            <person name="Jariyapan N."/>
            <person name="Kwakye-Nuako G."/>
            <person name="Thomaz-Soccol V."/>
            <person name="Al-Salem W.S."/>
            <person name="Dillon R.J."/>
            <person name="Bates P.A."/>
            <person name="Gatherer D."/>
        </authorList>
    </citation>
    <scope>NUCLEOTIDE SEQUENCE [LARGE SCALE GENOMIC DNA]</scope>
</reference>
<protein>
    <recommendedName>
        <fullName evidence="2">Flagellar attachment zone protein 1 conserved domain-containing protein</fullName>
    </recommendedName>
</protein>
<dbReference type="InterPro" id="IPR056614">
    <property type="entry name" value="FAZ1_cons"/>
</dbReference>
<sequence>MQELTSDVCDATALQPASVQQLVLTVGSLIADFELAHDGLSAERLDEQLADAPFTRTWVLYQRHVEREATPVAAAAPLAALHESESFMSLETEEQPPAPHRVGTPEELLPAVQQGVAPLAALCDAESFMSLEGEPLQGARQSGPPQEAGVPASVETPPARELAHRPSELQGYSRYDLADAESAVLHEQEEEAPRGTHVATLAGAPARLTVTKHRVRLEGDAWAGVLLKWRDLLMQELTSDVCDATALQPASVQQLVLTVGSLIADFELAHDGLSAERLDEQLADAPFTRTWVLYQRHVEREATPVAAAAPLAALHESESFMSLETEEQPPAPHRVGTPEELLPAVQQGVAPLAALCDAESFMSLEGEPLQGARQSGPPQEAGVPASVETPPARELAHRPSELQGYSRYDLADAESAVLHEQEEEAPRGTHVATLAGAPARLTVTKHRVRLEGDAWAGVLLKWRDLLMQELTSDVCDATALQPASVQQLVLTVGSLIADFELAHDGLSAERLDEQLADAPFTRTWVLYQRHVEREATPVAAAAPLAALHESESFMSLETEEQPPAPHRVGTPEELLPAVQQGVAPLAALCDAESFMSLEGEPLQGARQSGPPQEAGVPASVETPPARELAHRPSELQGYSRYDLADAESAVLHEQEEEPSDIYATKSAESSRLIVGAGLRVLGERQTESMAAADDSSVVTNVPDEAVSMLREWSVEERSTEALVTHHSVKLRGRYWFMVCSSPLVAESFEMDVANALGVSRKDVQHLVLVPGSLVGAFDVVHTHDALTASAVDDVLRVYPFPLTWRHYPVTQETTVVCLAEGERDSVTDENSRNFDCASNKESAPANAELLLSDSGERKPHPPLPVLEDASKSVVSSCGRTYSAPMTAQGARESLTAPLMAGAAFSLTEKEGIMSSSPTPAVLEDMNNAVNTPSMDLPRDATPTGVAETAQSPEPQKTLSTKHRVGFVGHRWTTILKMQRDDFVAAFRKGTGEKLGVEPDSVDKVQCNDDTGDTIVTFHVTHSSALPSKRIDLLLRSAPYSDVWKLYYENAPPESQEEVDDGVATFHRVGFVGSKWKDLISRDLARFNDAFVADTATALSVTPQAVKIADYAVADDIVVDFYVAHAVTGSEELIDAKLEQFDYQHVWELYGTTNEVDEQQRVVPCVMKRSPTSHRTSPSSPALLRMPLSSSLFPVDGFCPSCRRRFSPQQELPQLGNGGGWYPQPVHSHASSVGDTVRATLTEGNSVAFDRPSPLPPVAKKLTPRESWELQTWQPPNVQRARGTSLTRGAQTAPRAPWYPSGNTYLVPHPPRRRSPSKTKRRRQRRIDLRELESELSRKQRQRKHQERQEQLDREMRRSLNCSRSSLPPGTTANLPRSFLPPIPARYTKVRPGLQHMNGPGYLME</sequence>
<feature type="domain" description="Flagellar attachment zone protein 1 conserved" evidence="2">
    <location>
        <begin position="209"/>
        <end position="297"/>
    </location>
</feature>
<organism evidence="3 4">
    <name type="scientific">Leishmania martiniquensis</name>
    <dbReference type="NCBI Taxonomy" id="1580590"/>
    <lineage>
        <taxon>Eukaryota</taxon>
        <taxon>Discoba</taxon>
        <taxon>Euglenozoa</taxon>
        <taxon>Kinetoplastea</taxon>
        <taxon>Metakinetoplastina</taxon>
        <taxon>Trypanosomatida</taxon>
        <taxon>Trypanosomatidae</taxon>
        <taxon>Leishmaniinae</taxon>
        <taxon>Leishmania</taxon>
    </lineage>
</organism>
<feature type="domain" description="Flagellar attachment zone protein 1 conserved" evidence="2">
    <location>
        <begin position="3"/>
        <end position="64"/>
    </location>
</feature>
<name>A0A836GKY0_9TRYP</name>
<dbReference type="RefSeq" id="XP_067175765.1">
    <property type="nucleotide sequence ID" value="XM_067320390.1"/>
</dbReference>
<feature type="domain" description="Flagellar attachment zone protein 1 conserved" evidence="2">
    <location>
        <begin position="723"/>
        <end position="807"/>
    </location>
</feature>
<feature type="region of interest" description="Disordered" evidence="1">
    <location>
        <begin position="134"/>
        <end position="170"/>
    </location>
</feature>
<evidence type="ECO:0000259" key="2">
    <source>
        <dbReference type="Pfam" id="PF23398"/>
    </source>
</evidence>
<feature type="compositionally biased region" description="Basic and acidic residues" evidence="1">
    <location>
        <begin position="1346"/>
        <end position="1357"/>
    </location>
</feature>
<proteinExistence type="predicted"/>
<keyword evidence="4" id="KW-1185">Reference proteome</keyword>
<feature type="compositionally biased region" description="Polar residues" evidence="1">
    <location>
        <begin position="1359"/>
        <end position="1374"/>
    </location>
</feature>
<dbReference type="KEGG" id="lmat:92512902"/>
<accession>A0A836GKY0</accession>
<dbReference type="EMBL" id="JAFEUZ010000033">
    <property type="protein sequence ID" value="KAG5469592.1"/>
    <property type="molecule type" value="Genomic_DNA"/>
</dbReference>
<gene>
    <name evidence="3" type="ORF">LSCM1_02823</name>
</gene>
<feature type="domain" description="Flagellar attachment zone protein 1 conserved" evidence="2">
    <location>
        <begin position="1062"/>
        <end position="1150"/>
    </location>
</feature>
<feature type="compositionally biased region" description="Basic residues" evidence="1">
    <location>
        <begin position="1309"/>
        <end position="1324"/>
    </location>
</feature>
<comment type="caution">
    <text evidence="3">The sequence shown here is derived from an EMBL/GenBank/DDBJ whole genome shotgun (WGS) entry which is preliminary data.</text>
</comment>
<feature type="domain" description="Flagellar attachment zone protein 1 conserved" evidence="2">
    <location>
        <begin position="959"/>
        <end position="1046"/>
    </location>
</feature>